<comment type="caution">
    <text evidence="1">The sequence shown here is derived from an EMBL/GenBank/DDBJ whole genome shotgun (WGS) entry which is preliminary data.</text>
</comment>
<keyword evidence="3" id="KW-1185">Reference proteome</keyword>
<sequence length="132" mass="15299">MQCLLNVKIPVCKSARSKYENIKKKVMFNQSQVEESLFDITENSESDVRVQFCPHINENNEIQITKPTNINSSVSQQICWDTSSRQDVILYISPTATKKRSLIKIVTFDSVNQVISEPEDEMFVFMFNEQNK</sequence>
<gene>
    <name evidence="1" type="ORF">HINF_LOCUS57253</name>
    <name evidence="2" type="ORF">HINF_LOCUS58761</name>
</gene>
<protein>
    <submittedName>
        <fullName evidence="2">Hypothetical_protein</fullName>
    </submittedName>
</protein>
<organism evidence="1">
    <name type="scientific">Hexamita inflata</name>
    <dbReference type="NCBI Taxonomy" id="28002"/>
    <lineage>
        <taxon>Eukaryota</taxon>
        <taxon>Metamonada</taxon>
        <taxon>Diplomonadida</taxon>
        <taxon>Hexamitidae</taxon>
        <taxon>Hexamitinae</taxon>
        <taxon>Hexamita</taxon>
    </lineage>
</organism>
<reference evidence="1" key="1">
    <citation type="submission" date="2023-06" db="EMBL/GenBank/DDBJ databases">
        <authorList>
            <person name="Kurt Z."/>
        </authorList>
    </citation>
    <scope>NUCLEOTIDE SEQUENCE</scope>
</reference>
<name>A0AA86R6C6_9EUKA</name>
<evidence type="ECO:0000313" key="1">
    <source>
        <dbReference type="EMBL" id="CAI9969608.1"/>
    </source>
</evidence>
<dbReference type="AlphaFoldDB" id="A0AA86R6C6"/>
<dbReference type="EMBL" id="CATOUU010001061">
    <property type="protein sequence ID" value="CAI9969608.1"/>
    <property type="molecule type" value="Genomic_DNA"/>
</dbReference>
<evidence type="ECO:0000313" key="2">
    <source>
        <dbReference type="EMBL" id="CAL6078141.1"/>
    </source>
</evidence>
<evidence type="ECO:0000313" key="3">
    <source>
        <dbReference type="Proteomes" id="UP001642409"/>
    </source>
</evidence>
<accession>A0AA86R6C6</accession>
<dbReference type="Proteomes" id="UP001642409">
    <property type="component" value="Unassembled WGS sequence"/>
</dbReference>
<reference evidence="2 3" key="2">
    <citation type="submission" date="2024-07" db="EMBL/GenBank/DDBJ databases">
        <authorList>
            <person name="Akdeniz Z."/>
        </authorList>
    </citation>
    <scope>NUCLEOTIDE SEQUENCE [LARGE SCALE GENOMIC DNA]</scope>
</reference>
<proteinExistence type="predicted"/>
<dbReference type="EMBL" id="CAXDID020000332">
    <property type="protein sequence ID" value="CAL6078141.1"/>
    <property type="molecule type" value="Genomic_DNA"/>
</dbReference>